<evidence type="ECO:0000313" key="4">
    <source>
        <dbReference type="Proteomes" id="UP001317870"/>
    </source>
</evidence>
<dbReference type="Proteomes" id="UP001317870">
    <property type="component" value="Chromosome"/>
</dbReference>
<feature type="domain" description="DNA ligase D polymerase" evidence="2">
    <location>
        <begin position="41"/>
        <end position="290"/>
    </location>
</feature>
<keyword evidence="4" id="KW-1185">Reference proteome</keyword>
<dbReference type="InterPro" id="IPR014145">
    <property type="entry name" value="LigD_pol_dom"/>
</dbReference>
<protein>
    <submittedName>
        <fullName evidence="3">ATP-dependent DNA ligase</fullName>
    </submittedName>
</protein>
<organism evidence="3 4">
    <name type="scientific">Nocardia sputorum</name>
    <dbReference type="NCBI Taxonomy" id="2984338"/>
    <lineage>
        <taxon>Bacteria</taxon>
        <taxon>Bacillati</taxon>
        <taxon>Actinomycetota</taxon>
        <taxon>Actinomycetes</taxon>
        <taxon>Mycobacteriales</taxon>
        <taxon>Nocardiaceae</taxon>
        <taxon>Nocardia</taxon>
    </lineage>
</organism>
<feature type="region of interest" description="Disordered" evidence="1">
    <location>
        <begin position="319"/>
        <end position="339"/>
    </location>
</feature>
<sequence>MWRVDLGGVGGHGGPVGQEEVRHGVAMSNLDQPLFDGAEATKRDLIDYLEAVGERLVAVLRDRPLSVVRIRPGQPAFMQKNLPKYTPEWVRRVTVWAESSRREISYALCDDVRTLLWFGNQRAVEYHPTLLPADHALGPTHLVLDLDPSPGQTFRHAADAAKLIRTALANDGLAGAVKTSGAKGVHVFVPVEPGTPVEDAAAATRAIAARAERLDPDLATTAFIKEDRAGKVFLDSTRAGGATVVAAYSPRIRPGTPVSFPLTWSQLDEVTPTDFTLRPALTRLADRDPWRTEMPAPQRLPDDLIAEGHTIPVARVQAMHEGKRRARARRAGADTPPSG</sequence>
<evidence type="ECO:0000313" key="3">
    <source>
        <dbReference type="EMBL" id="BDU00487.1"/>
    </source>
</evidence>
<dbReference type="Gene3D" id="3.90.920.10">
    <property type="entry name" value="DNA primase, PRIM domain"/>
    <property type="match status" value="1"/>
</dbReference>
<accession>A0ABM8CZS5</accession>
<dbReference type="Pfam" id="PF21686">
    <property type="entry name" value="LigD_Prim-Pol"/>
    <property type="match status" value="1"/>
</dbReference>
<gene>
    <name evidence="3" type="primary">lig_1</name>
    <name evidence="3" type="ORF">IFM12276_35150</name>
</gene>
<dbReference type="InterPro" id="IPR052171">
    <property type="entry name" value="NHEJ_LigD"/>
</dbReference>
<dbReference type="EMBL" id="AP026978">
    <property type="protein sequence ID" value="BDU00487.1"/>
    <property type="molecule type" value="Genomic_DNA"/>
</dbReference>
<keyword evidence="3" id="KW-0436">Ligase</keyword>
<reference evidence="3 4" key="1">
    <citation type="submission" date="2022-11" db="EMBL/GenBank/DDBJ databases">
        <title>Genome Sequencing of Nocardia sp. ON39_IFM12276 and assembly.</title>
        <authorList>
            <person name="Shimojima M."/>
            <person name="Toyokawa M."/>
            <person name="Uesaka K."/>
        </authorList>
    </citation>
    <scope>NUCLEOTIDE SEQUENCE [LARGE SCALE GENOMIC DNA]</scope>
    <source>
        <strain evidence="3 4">IFM 12276</strain>
    </source>
</reference>
<name>A0ABM8CZS5_9NOCA</name>
<dbReference type="PANTHER" id="PTHR42705:SF2">
    <property type="entry name" value="BIFUNCTIONAL NON-HOMOLOGOUS END JOINING PROTEIN LIGD"/>
    <property type="match status" value="1"/>
</dbReference>
<dbReference type="GO" id="GO:0016874">
    <property type="term" value="F:ligase activity"/>
    <property type="evidence" value="ECO:0007669"/>
    <property type="project" value="UniProtKB-KW"/>
</dbReference>
<proteinExistence type="predicted"/>
<evidence type="ECO:0000256" key="1">
    <source>
        <dbReference type="SAM" id="MobiDB-lite"/>
    </source>
</evidence>
<evidence type="ECO:0000259" key="2">
    <source>
        <dbReference type="Pfam" id="PF21686"/>
    </source>
</evidence>
<dbReference type="PANTHER" id="PTHR42705">
    <property type="entry name" value="BIFUNCTIONAL NON-HOMOLOGOUS END JOINING PROTEIN LIGD"/>
    <property type="match status" value="1"/>
</dbReference>